<dbReference type="EMBL" id="MVGT01000779">
    <property type="protein sequence ID" value="OVA15374.1"/>
    <property type="molecule type" value="Genomic_DNA"/>
</dbReference>
<keyword evidence="1" id="KW-0175">Coiled coil</keyword>
<dbReference type="InParanoid" id="A0A200QY31"/>
<dbReference type="InterPro" id="IPR044967">
    <property type="entry name" value="PTAC10"/>
</dbReference>
<keyword evidence="4" id="KW-0689">Ribosomal protein</keyword>
<dbReference type="PANTHER" id="PTHR36371">
    <property type="entry name" value="PROTEIN PLASTID TRANSCRIPTIONALLY ACTIVE 10"/>
    <property type="match status" value="1"/>
</dbReference>
<accession>A0A200QY31</accession>
<gene>
    <name evidence="4" type="ORF">BVC80_1551g3</name>
</gene>
<dbReference type="PANTHER" id="PTHR36371:SF1">
    <property type="entry name" value="PROTEIN PLASTID TRANSCRIPTIONALLY ACTIVE 10"/>
    <property type="match status" value="1"/>
</dbReference>
<dbReference type="GO" id="GO:0009507">
    <property type="term" value="C:chloroplast"/>
    <property type="evidence" value="ECO:0007669"/>
    <property type="project" value="TreeGrafter"/>
</dbReference>
<dbReference type="OMA" id="DYPPIFH"/>
<dbReference type="Gene3D" id="2.40.50.140">
    <property type="entry name" value="Nucleic acid-binding proteins"/>
    <property type="match status" value="1"/>
</dbReference>
<dbReference type="InterPro" id="IPR012340">
    <property type="entry name" value="NA-bd_OB-fold"/>
</dbReference>
<dbReference type="GO" id="GO:0000427">
    <property type="term" value="C:plastid-encoded plastid RNA polymerase complex"/>
    <property type="evidence" value="ECO:0007669"/>
    <property type="project" value="InterPro"/>
</dbReference>
<dbReference type="PROSITE" id="PS50126">
    <property type="entry name" value="S1"/>
    <property type="match status" value="1"/>
</dbReference>
<comment type="caution">
    <text evidence="4">The sequence shown here is derived from an EMBL/GenBank/DDBJ whole genome shotgun (WGS) entry which is preliminary data.</text>
</comment>
<dbReference type="OrthoDB" id="514964at2759"/>
<keyword evidence="5" id="KW-1185">Reference proteome</keyword>
<keyword evidence="4" id="KW-0687">Ribonucleoprotein</keyword>
<dbReference type="FunCoup" id="A0A200QY31">
    <property type="interactions" value="1062"/>
</dbReference>
<feature type="coiled-coil region" evidence="1">
    <location>
        <begin position="473"/>
        <end position="500"/>
    </location>
</feature>
<evidence type="ECO:0000313" key="5">
    <source>
        <dbReference type="Proteomes" id="UP000195402"/>
    </source>
</evidence>
<dbReference type="InterPro" id="IPR003029">
    <property type="entry name" value="S1_domain"/>
</dbReference>
<evidence type="ECO:0000256" key="2">
    <source>
        <dbReference type="SAM" id="MobiDB-lite"/>
    </source>
</evidence>
<dbReference type="GO" id="GO:0005840">
    <property type="term" value="C:ribosome"/>
    <property type="evidence" value="ECO:0007669"/>
    <property type="project" value="UniProtKB-KW"/>
</dbReference>
<dbReference type="SUPFAM" id="SSF50249">
    <property type="entry name" value="Nucleic acid-binding proteins"/>
    <property type="match status" value="1"/>
</dbReference>
<evidence type="ECO:0000313" key="4">
    <source>
        <dbReference type="EMBL" id="OVA15374.1"/>
    </source>
</evidence>
<evidence type="ECO:0000259" key="3">
    <source>
        <dbReference type="PROSITE" id="PS50126"/>
    </source>
</evidence>
<organism evidence="4 5">
    <name type="scientific">Macleaya cordata</name>
    <name type="common">Five-seeded plume-poppy</name>
    <name type="synonym">Bocconia cordata</name>
    <dbReference type="NCBI Taxonomy" id="56857"/>
    <lineage>
        <taxon>Eukaryota</taxon>
        <taxon>Viridiplantae</taxon>
        <taxon>Streptophyta</taxon>
        <taxon>Embryophyta</taxon>
        <taxon>Tracheophyta</taxon>
        <taxon>Spermatophyta</taxon>
        <taxon>Magnoliopsida</taxon>
        <taxon>Ranunculales</taxon>
        <taxon>Papaveraceae</taxon>
        <taxon>Papaveroideae</taxon>
        <taxon>Macleaya</taxon>
    </lineage>
</organism>
<evidence type="ECO:0000256" key="1">
    <source>
        <dbReference type="SAM" id="Coils"/>
    </source>
</evidence>
<reference evidence="4 5" key="1">
    <citation type="journal article" date="2017" name="Mol. Plant">
        <title>The Genome of Medicinal Plant Macleaya cordata Provides New Insights into Benzylisoquinoline Alkaloids Metabolism.</title>
        <authorList>
            <person name="Liu X."/>
            <person name="Liu Y."/>
            <person name="Huang P."/>
            <person name="Ma Y."/>
            <person name="Qing Z."/>
            <person name="Tang Q."/>
            <person name="Cao H."/>
            <person name="Cheng P."/>
            <person name="Zheng Y."/>
            <person name="Yuan Z."/>
            <person name="Zhou Y."/>
            <person name="Liu J."/>
            <person name="Tang Z."/>
            <person name="Zhuo Y."/>
            <person name="Zhang Y."/>
            <person name="Yu L."/>
            <person name="Huang J."/>
            <person name="Yang P."/>
            <person name="Peng Q."/>
            <person name="Zhang J."/>
            <person name="Jiang W."/>
            <person name="Zhang Z."/>
            <person name="Lin K."/>
            <person name="Ro D.K."/>
            <person name="Chen X."/>
            <person name="Xiong X."/>
            <person name="Shang Y."/>
            <person name="Huang S."/>
            <person name="Zeng J."/>
        </authorList>
    </citation>
    <scope>NUCLEOTIDE SEQUENCE [LARGE SCALE GENOMIC DNA]</scope>
    <source>
        <strain evidence="5">cv. BLH2017</strain>
        <tissue evidence="4">Root</tissue>
    </source>
</reference>
<sequence>MQTLLNPHLLLFPPPKTLIKPSKLQNPTYSPNLSWRIPLLSGFRPLSDNFTVKAFTSDEFPVDETFLEKFGPKDKESEDEARKRNWIERGWAPWEEILSPEADFARKSLNEGEEVPLQSPEAIEAFKMLSPNYRKKKIEESGLTEDEYLAKQFEIKGEILEPLETTWDGPLVLRMLPPRDWPPRGWEVDEKELAFIREAHKLQSVRVDLEDFEANKDTDNLSIERFNMFLKQYKEWVAENKDRLEEESYKHDQDYYPGRRKRGKDYKDDMLELPFFYPGQICTGKVTTLHLYQGAFVDIGGVYDGWVPIKGNDWYWIRQHIKVGMDVIVEILAKRDPYRFRFPIEMRFVSPNIDHLIFNRFEFPPIFHRDEDTNPDELRRDCGRPPIPRKDPGIKEEEQPLLSNHPYVDKLWQLHVAEQMILDDEEANPDKYKDKELAHLNEDADVDAEDTVEYSQAYYKKTLLPKMILKTNTKELDLDAARAERQLNNKLRREAKERGEEFKVTKLRRNIEMDEYDLIHWRRSFEEREALIRDTSCRQTLGLPLQEPGRYVDNSYFGKDQYDPSSPLYRYDYWGEPKNSEKSKQERMTDAHNKSIVGKGNVWYEMSYEDAIKQRMEREARSKKQPLVNGTESSRLSDEGVTLPLRNLALLLRTTLWRSRSEGSDQGQEGTNTSARRGGATLGRGWGLYFGFPLSKYCDSTQLHAACANYVAEWFKPADV</sequence>
<feature type="region of interest" description="Disordered" evidence="2">
    <location>
        <begin position="372"/>
        <end position="396"/>
    </location>
</feature>
<dbReference type="GO" id="GO:0003723">
    <property type="term" value="F:RNA binding"/>
    <property type="evidence" value="ECO:0007669"/>
    <property type="project" value="InterPro"/>
</dbReference>
<feature type="domain" description="S1 motif" evidence="3">
    <location>
        <begin position="279"/>
        <end position="347"/>
    </location>
</feature>
<dbReference type="Proteomes" id="UP000195402">
    <property type="component" value="Unassembled WGS sequence"/>
</dbReference>
<dbReference type="AlphaFoldDB" id="A0A200QY31"/>
<name>A0A200QY31_MACCD</name>
<protein>
    <submittedName>
        <fullName evidence="4">Ribosomal protein S1</fullName>
    </submittedName>
</protein>
<proteinExistence type="predicted"/>
<dbReference type="STRING" id="56857.A0A200QY31"/>